<organism evidence="5 6">
    <name type="scientific">Microterricola pindariensis</name>
    <dbReference type="NCBI Taxonomy" id="478010"/>
    <lineage>
        <taxon>Bacteria</taxon>
        <taxon>Bacillati</taxon>
        <taxon>Actinomycetota</taxon>
        <taxon>Actinomycetes</taxon>
        <taxon>Micrococcales</taxon>
        <taxon>Microbacteriaceae</taxon>
        <taxon>Microterricola</taxon>
    </lineage>
</organism>
<evidence type="ECO:0000256" key="3">
    <source>
        <dbReference type="ARBA" id="ARBA00022840"/>
    </source>
</evidence>
<feature type="domain" description="Oligopeptide/dipeptide ABC transporter C-terminal" evidence="4">
    <location>
        <begin position="1"/>
        <end position="52"/>
    </location>
</feature>
<dbReference type="PANTHER" id="PTHR43067">
    <property type="entry name" value="OLIGOPEPTIDE/DIPEPTIDE ABC TRANSPORTER, ATPASE SUBUNIT"/>
    <property type="match status" value="1"/>
</dbReference>
<proteinExistence type="predicted"/>
<reference evidence="5 6" key="1">
    <citation type="journal article" date="2008" name="Int. J. Syst. Evol. Microbiol.">
        <title>Leifsonia pindariensis sp. nov., isolated from the Pindari glacier of the Indian Himalayas, and emended description of the genus Leifsonia.</title>
        <authorList>
            <person name="Reddy G.S."/>
            <person name="Prabagaran S.R."/>
            <person name="Shivaji S."/>
        </authorList>
    </citation>
    <scope>NUCLEOTIDE SEQUENCE [LARGE SCALE GENOMIC DNA]</scope>
    <source>
        <strain evidence="5 6">PON 10</strain>
    </source>
</reference>
<dbReference type="Proteomes" id="UP000237755">
    <property type="component" value="Unassembled WGS sequence"/>
</dbReference>
<gene>
    <name evidence="5" type="ORF">GY24_17250</name>
</gene>
<keyword evidence="6" id="KW-1185">Reference proteome</keyword>
<name>A0ABX5AQL6_9MICO</name>
<keyword evidence="2" id="KW-0547">Nucleotide-binding</keyword>
<comment type="caution">
    <text evidence="5">The sequence shown here is derived from an EMBL/GenBank/DDBJ whole genome shotgun (WGS) entry which is preliminary data.</text>
</comment>
<dbReference type="PANTHER" id="PTHR43067:SF3">
    <property type="entry name" value="MALTOSE ABC TRANSPORTER, ATP-BINDING PROTEIN"/>
    <property type="match status" value="1"/>
</dbReference>
<evidence type="ECO:0000256" key="2">
    <source>
        <dbReference type="ARBA" id="ARBA00022741"/>
    </source>
</evidence>
<dbReference type="RefSeq" id="WP_407662192.1">
    <property type="nucleotide sequence ID" value="NZ_MPZN01000130.1"/>
</dbReference>
<evidence type="ECO:0000259" key="4">
    <source>
        <dbReference type="Pfam" id="PF08352"/>
    </source>
</evidence>
<evidence type="ECO:0000313" key="6">
    <source>
        <dbReference type="Proteomes" id="UP000237755"/>
    </source>
</evidence>
<dbReference type="EMBL" id="MPZN01000130">
    <property type="protein sequence ID" value="PPL14062.1"/>
    <property type="molecule type" value="Genomic_DNA"/>
</dbReference>
<keyword evidence="3" id="KW-0067">ATP-binding</keyword>
<keyword evidence="1" id="KW-0813">Transport</keyword>
<dbReference type="NCBIfam" id="TIGR01727">
    <property type="entry name" value="oligo_HPY"/>
    <property type="match status" value="1"/>
</dbReference>
<evidence type="ECO:0000256" key="1">
    <source>
        <dbReference type="ARBA" id="ARBA00022448"/>
    </source>
</evidence>
<dbReference type="InterPro" id="IPR027417">
    <property type="entry name" value="P-loop_NTPase"/>
</dbReference>
<sequence>MFHSPKHPYTAALLRSIPRTDEMSGTHELVSIPGSPPDLVALPAGCPFYDRCA</sequence>
<dbReference type="Gene3D" id="3.40.50.300">
    <property type="entry name" value="P-loop containing nucleotide triphosphate hydrolases"/>
    <property type="match status" value="1"/>
</dbReference>
<feature type="non-terminal residue" evidence="5">
    <location>
        <position position="53"/>
    </location>
</feature>
<dbReference type="Pfam" id="PF08352">
    <property type="entry name" value="oligo_HPY"/>
    <property type="match status" value="1"/>
</dbReference>
<evidence type="ECO:0000313" key="5">
    <source>
        <dbReference type="EMBL" id="PPL14062.1"/>
    </source>
</evidence>
<dbReference type="InterPro" id="IPR013563">
    <property type="entry name" value="Oligopep_ABC_C"/>
</dbReference>
<accession>A0ABX5AQL6</accession>
<protein>
    <recommendedName>
        <fullName evidence="4">Oligopeptide/dipeptide ABC transporter C-terminal domain-containing protein</fullName>
    </recommendedName>
</protein>